<dbReference type="AlphaFoldDB" id="K6V7Z2"/>
<dbReference type="PANTHER" id="PTHR42878">
    <property type="entry name" value="TWO-COMPONENT HISTIDINE KINASE"/>
    <property type="match status" value="1"/>
</dbReference>
<keyword evidence="10" id="KW-0067">ATP-binding</keyword>
<reference evidence="20 21" key="1">
    <citation type="submission" date="2012-08" db="EMBL/GenBank/DDBJ databases">
        <title>Whole genome shotgun sequence of Austwickia chelonae NBRC 105200.</title>
        <authorList>
            <person name="Yoshida I."/>
            <person name="Hosoyama A."/>
            <person name="Tsuchikane K."/>
            <person name="Katsumata H."/>
            <person name="Ando Y."/>
            <person name="Ohji S."/>
            <person name="Hamada M."/>
            <person name="Tamura T."/>
            <person name="Yamazoe A."/>
            <person name="Yamazaki S."/>
            <person name="Fujita N."/>
        </authorList>
    </citation>
    <scope>NUCLEOTIDE SEQUENCE [LARGE SCALE GENOMIC DNA]</scope>
    <source>
        <strain evidence="20 21">NBRC 105200</strain>
    </source>
</reference>
<name>K6V7Z2_9MICO</name>
<dbReference type="PANTHER" id="PTHR42878:SF7">
    <property type="entry name" value="SENSOR HISTIDINE KINASE GLRK"/>
    <property type="match status" value="1"/>
</dbReference>
<keyword evidence="9 20" id="KW-0418">Kinase</keyword>
<evidence type="ECO:0000256" key="16">
    <source>
        <dbReference type="SAM" id="MobiDB-lite"/>
    </source>
</evidence>
<dbReference type="InterPro" id="IPR050351">
    <property type="entry name" value="BphY/WalK/GraS-like"/>
</dbReference>
<keyword evidence="7 17" id="KW-0812">Transmembrane</keyword>
<feature type="region of interest" description="Disordered" evidence="16">
    <location>
        <begin position="576"/>
        <end position="654"/>
    </location>
</feature>
<dbReference type="SMART" id="SM00387">
    <property type="entry name" value="HATPase_c"/>
    <property type="match status" value="1"/>
</dbReference>
<feature type="compositionally biased region" description="Low complexity" evidence="16">
    <location>
        <begin position="586"/>
        <end position="598"/>
    </location>
</feature>
<keyword evidence="8" id="KW-0547">Nucleotide-binding</keyword>
<dbReference type="CDD" id="cd00082">
    <property type="entry name" value="HisKA"/>
    <property type="match status" value="1"/>
</dbReference>
<dbReference type="EMBL" id="BAGZ01000008">
    <property type="protein sequence ID" value="GAB78348.1"/>
    <property type="molecule type" value="Genomic_DNA"/>
</dbReference>
<evidence type="ECO:0000256" key="8">
    <source>
        <dbReference type="ARBA" id="ARBA00022741"/>
    </source>
</evidence>
<keyword evidence="21" id="KW-1185">Reference proteome</keyword>
<dbReference type="SUPFAM" id="SSF47384">
    <property type="entry name" value="Homodimeric domain of signal transducing histidine kinase"/>
    <property type="match status" value="1"/>
</dbReference>
<dbReference type="Pfam" id="PF00512">
    <property type="entry name" value="HisKA"/>
    <property type="match status" value="1"/>
</dbReference>
<dbReference type="InterPro" id="IPR036890">
    <property type="entry name" value="HATPase_C_sf"/>
</dbReference>
<dbReference type="Gene3D" id="1.10.287.130">
    <property type="match status" value="1"/>
</dbReference>
<dbReference type="SUPFAM" id="SSF55874">
    <property type="entry name" value="ATPase domain of HSP90 chaperone/DNA topoisomerase II/histidine kinase"/>
    <property type="match status" value="1"/>
</dbReference>
<dbReference type="SMART" id="SM00304">
    <property type="entry name" value="HAMP"/>
    <property type="match status" value="1"/>
</dbReference>
<dbReference type="SMART" id="SM00388">
    <property type="entry name" value="HisKA"/>
    <property type="match status" value="1"/>
</dbReference>
<evidence type="ECO:0000256" key="10">
    <source>
        <dbReference type="ARBA" id="ARBA00022840"/>
    </source>
</evidence>
<evidence type="ECO:0000256" key="6">
    <source>
        <dbReference type="ARBA" id="ARBA00022679"/>
    </source>
</evidence>
<dbReference type="PRINTS" id="PR00344">
    <property type="entry name" value="BCTRLSENSOR"/>
</dbReference>
<proteinExistence type="predicted"/>
<comment type="subcellular location">
    <subcellularLocation>
        <location evidence="2">Cell membrane</location>
        <topology evidence="2">Multi-pass membrane protein</topology>
    </subcellularLocation>
</comment>
<evidence type="ECO:0000256" key="3">
    <source>
        <dbReference type="ARBA" id="ARBA00012438"/>
    </source>
</evidence>
<keyword evidence="5" id="KW-0597">Phosphoprotein</keyword>
<evidence type="ECO:0000256" key="11">
    <source>
        <dbReference type="ARBA" id="ARBA00022989"/>
    </source>
</evidence>
<dbReference type="FunFam" id="1.10.287.130:FF:000010">
    <property type="entry name" value="Two-component sensor histidine kinase"/>
    <property type="match status" value="1"/>
</dbReference>
<organism evidence="20 21">
    <name type="scientific">Austwickia chelonae NBRC 105200</name>
    <dbReference type="NCBI Taxonomy" id="1184607"/>
    <lineage>
        <taxon>Bacteria</taxon>
        <taxon>Bacillati</taxon>
        <taxon>Actinomycetota</taxon>
        <taxon>Actinomycetes</taxon>
        <taxon>Micrococcales</taxon>
        <taxon>Dermatophilaceae</taxon>
        <taxon>Austwickia</taxon>
    </lineage>
</organism>
<dbReference type="STRING" id="100225.SAMN05421595_0865"/>
<dbReference type="Proteomes" id="UP000008495">
    <property type="component" value="Unassembled WGS sequence"/>
</dbReference>
<keyword evidence="12" id="KW-0902">Two-component regulatory system</keyword>
<dbReference type="InterPro" id="IPR003660">
    <property type="entry name" value="HAMP_dom"/>
</dbReference>
<dbReference type="FunFam" id="3.30.565.10:FF:000013">
    <property type="entry name" value="Two-component sensor histidine kinase"/>
    <property type="match status" value="1"/>
</dbReference>
<keyword evidence="4" id="KW-1003">Cell membrane</keyword>
<dbReference type="Gene3D" id="3.30.565.10">
    <property type="entry name" value="Histidine kinase-like ATPase, C-terminal domain"/>
    <property type="match status" value="1"/>
</dbReference>
<evidence type="ECO:0000313" key="21">
    <source>
        <dbReference type="Proteomes" id="UP000008495"/>
    </source>
</evidence>
<evidence type="ECO:0000256" key="14">
    <source>
        <dbReference type="ARBA" id="ARBA00035305"/>
    </source>
</evidence>
<evidence type="ECO:0000256" key="12">
    <source>
        <dbReference type="ARBA" id="ARBA00023012"/>
    </source>
</evidence>
<feature type="transmembrane region" description="Helical" evidence="17">
    <location>
        <begin position="31"/>
        <end position="50"/>
    </location>
</feature>
<keyword evidence="13 17" id="KW-0472">Membrane</keyword>
<dbReference type="PROSITE" id="PS50885">
    <property type="entry name" value="HAMP"/>
    <property type="match status" value="1"/>
</dbReference>
<dbReference type="InterPro" id="IPR003661">
    <property type="entry name" value="HisK_dim/P_dom"/>
</dbReference>
<keyword evidence="11 17" id="KW-1133">Transmembrane helix</keyword>
<dbReference type="PROSITE" id="PS50109">
    <property type="entry name" value="HIS_KIN"/>
    <property type="match status" value="1"/>
</dbReference>
<evidence type="ECO:0000259" key="19">
    <source>
        <dbReference type="PROSITE" id="PS50885"/>
    </source>
</evidence>
<dbReference type="EC" id="2.7.13.3" evidence="3"/>
<dbReference type="Gene3D" id="6.10.340.10">
    <property type="match status" value="1"/>
</dbReference>
<dbReference type="Pfam" id="PF02518">
    <property type="entry name" value="HATPase_c"/>
    <property type="match status" value="1"/>
</dbReference>
<dbReference type="eggNOG" id="COG5002">
    <property type="taxonomic scope" value="Bacteria"/>
</dbReference>
<comment type="caution">
    <text evidence="20">The sequence shown here is derived from an EMBL/GenBank/DDBJ whole genome shotgun (WGS) entry which is preliminary data.</text>
</comment>
<evidence type="ECO:0000256" key="5">
    <source>
        <dbReference type="ARBA" id="ARBA00022553"/>
    </source>
</evidence>
<feature type="region of interest" description="Disordered" evidence="16">
    <location>
        <begin position="522"/>
        <end position="546"/>
    </location>
</feature>
<protein>
    <recommendedName>
        <fullName evidence="14">Sensor histidine kinase MtrB</fullName>
        <ecNumber evidence="3">2.7.13.3</ecNumber>
    </recommendedName>
    <alternativeName>
        <fullName evidence="15">Sensor-like histidine kinase SenX3</fullName>
    </alternativeName>
</protein>
<evidence type="ECO:0000256" key="9">
    <source>
        <dbReference type="ARBA" id="ARBA00022777"/>
    </source>
</evidence>
<dbReference type="CDD" id="cd06225">
    <property type="entry name" value="HAMP"/>
    <property type="match status" value="1"/>
</dbReference>
<dbReference type="SUPFAM" id="SSF158472">
    <property type="entry name" value="HAMP domain-like"/>
    <property type="match status" value="1"/>
</dbReference>
<evidence type="ECO:0000259" key="18">
    <source>
        <dbReference type="PROSITE" id="PS50109"/>
    </source>
</evidence>
<dbReference type="GO" id="GO:0030295">
    <property type="term" value="F:protein kinase activator activity"/>
    <property type="evidence" value="ECO:0007669"/>
    <property type="project" value="TreeGrafter"/>
</dbReference>
<evidence type="ECO:0000256" key="13">
    <source>
        <dbReference type="ARBA" id="ARBA00023136"/>
    </source>
</evidence>
<dbReference type="GO" id="GO:0000155">
    <property type="term" value="F:phosphorelay sensor kinase activity"/>
    <property type="evidence" value="ECO:0007669"/>
    <property type="project" value="InterPro"/>
</dbReference>
<dbReference type="InterPro" id="IPR004358">
    <property type="entry name" value="Sig_transdc_His_kin-like_C"/>
</dbReference>
<dbReference type="InterPro" id="IPR047669">
    <property type="entry name" value="MtrAB_MtrB"/>
</dbReference>
<dbReference type="GO" id="GO:0000156">
    <property type="term" value="F:phosphorelay response regulator activity"/>
    <property type="evidence" value="ECO:0007669"/>
    <property type="project" value="TreeGrafter"/>
</dbReference>
<evidence type="ECO:0000256" key="2">
    <source>
        <dbReference type="ARBA" id="ARBA00004651"/>
    </source>
</evidence>
<comment type="catalytic activity">
    <reaction evidence="1">
        <text>ATP + protein L-histidine = ADP + protein N-phospho-L-histidine.</text>
        <dbReference type="EC" id="2.7.13.3"/>
    </reaction>
</comment>
<sequence>MVDAARRALHLTTEGARRCSSWVARQWRSSLQFRVVTATVVLCLVVMGLLQTYLYQRIADGLVQDRIVSTREEAAAGTREIQAKLATTDKLDSESLRQTAYDLIRQQESQRGESTRDLILTKARSNSSRDMNLPTLETGIDPKIVPDDIREAISKDPSRQQVKIVSIPRGEDRVSAVLIGAIVRIPEAGDYELYYVYPMDRQEQILNMVERTFLLGVVIFAVLVGLISHVVTRLVVDPVREAAVVAGRLANGRLNERLDIKGEDDLAKLAAAFNDMADTLQAQISRLEDLSAVQQRFVSDVSHELRTPLTTIRMAAEVIHDDRSAFPPVSSRSTEILYAEVERFGDLLADLLEISRFDAGAANLDRDNADIRDVVHRVLAGTAELAKHKGSSVLLVGADEPLRAEMDPRRVERIIRNLVSNALEHGEGRPLRVEIAGNDSAIAVAVRDFGIGLRPGEADLVFTRFWRADPSRKRTTGGTGLGLAIAMEDARLHDGWLQAWGEPGEGSRFRLTLPRVAGRPIGYSPLPLTDPKPQKSPDGQPIGEPILPAEETSSAVAAPGATVLGATVVAALGTEPDEIPADPSSEESAVAENAAAAVDPSAGSEPTDGAKPPTDEIDDLDRMPPPEELAEIEGLAELEAHARTMRQENPEVKE</sequence>
<feature type="compositionally biased region" description="Basic and acidic residues" evidence="16">
    <location>
        <begin position="638"/>
        <end position="654"/>
    </location>
</feature>
<dbReference type="GO" id="GO:0005886">
    <property type="term" value="C:plasma membrane"/>
    <property type="evidence" value="ECO:0007669"/>
    <property type="project" value="UniProtKB-SubCell"/>
</dbReference>
<evidence type="ECO:0000313" key="20">
    <source>
        <dbReference type="EMBL" id="GAB78348.1"/>
    </source>
</evidence>
<evidence type="ECO:0000256" key="15">
    <source>
        <dbReference type="ARBA" id="ARBA00039401"/>
    </source>
</evidence>
<dbReference type="GO" id="GO:0007234">
    <property type="term" value="P:osmosensory signaling via phosphorelay pathway"/>
    <property type="evidence" value="ECO:0007669"/>
    <property type="project" value="TreeGrafter"/>
</dbReference>
<dbReference type="GO" id="GO:0005524">
    <property type="term" value="F:ATP binding"/>
    <property type="evidence" value="ECO:0007669"/>
    <property type="project" value="UniProtKB-KW"/>
</dbReference>
<feature type="domain" description="HAMP" evidence="19">
    <location>
        <begin position="233"/>
        <end position="285"/>
    </location>
</feature>
<gene>
    <name evidence="20" type="ORF">AUCHE_08_05950</name>
</gene>
<dbReference type="InterPro" id="IPR036097">
    <property type="entry name" value="HisK_dim/P_sf"/>
</dbReference>
<evidence type="ECO:0000256" key="7">
    <source>
        <dbReference type="ARBA" id="ARBA00022692"/>
    </source>
</evidence>
<evidence type="ECO:0000256" key="1">
    <source>
        <dbReference type="ARBA" id="ARBA00000085"/>
    </source>
</evidence>
<dbReference type="Pfam" id="PF00672">
    <property type="entry name" value="HAMP"/>
    <property type="match status" value="1"/>
</dbReference>
<evidence type="ECO:0000256" key="4">
    <source>
        <dbReference type="ARBA" id="ARBA00022475"/>
    </source>
</evidence>
<dbReference type="InterPro" id="IPR003594">
    <property type="entry name" value="HATPase_dom"/>
</dbReference>
<evidence type="ECO:0000256" key="17">
    <source>
        <dbReference type="SAM" id="Phobius"/>
    </source>
</evidence>
<dbReference type="NCBIfam" id="NF040691">
    <property type="entry name" value="MtrAB_MtrB"/>
    <property type="match status" value="1"/>
</dbReference>
<keyword evidence="6" id="KW-0808">Transferase</keyword>
<dbReference type="InterPro" id="IPR005467">
    <property type="entry name" value="His_kinase_dom"/>
</dbReference>
<feature type="domain" description="Histidine kinase" evidence="18">
    <location>
        <begin position="300"/>
        <end position="517"/>
    </location>
</feature>
<accession>K6V7Z2</accession>